<dbReference type="AlphaFoldDB" id="A0A4Q9VS43"/>
<keyword evidence="1" id="KW-0472">Membrane</keyword>
<organism evidence="3 4">
    <name type="scientific">Siculibacillus lacustris</name>
    <dbReference type="NCBI Taxonomy" id="1549641"/>
    <lineage>
        <taxon>Bacteria</taxon>
        <taxon>Pseudomonadati</taxon>
        <taxon>Pseudomonadota</taxon>
        <taxon>Alphaproteobacteria</taxon>
        <taxon>Hyphomicrobiales</taxon>
        <taxon>Ancalomicrobiaceae</taxon>
        <taxon>Siculibacillus</taxon>
    </lineage>
</organism>
<feature type="transmembrane region" description="Helical" evidence="1">
    <location>
        <begin position="69"/>
        <end position="90"/>
    </location>
</feature>
<proteinExistence type="predicted"/>
<comment type="caution">
    <text evidence="3">The sequence shown here is derived from an EMBL/GenBank/DDBJ whole genome shotgun (WGS) entry which is preliminary data.</text>
</comment>
<dbReference type="InterPro" id="IPR049201">
    <property type="entry name" value="DUF6867"/>
</dbReference>
<feature type="domain" description="DUF6867" evidence="2">
    <location>
        <begin position="10"/>
        <end position="114"/>
    </location>
</feature>
<keyword evidence="1" id="KW-1133">Transmembrane helix</keyword>
<evidence type="ECO:0000259" key="2">
    <source>
        <dbReference type="Pfam" id="PF21741"/>
    </source>
</evidence>
<evidence type="ECO:0000313" key="3">
    <source>
        <dbReference type="EMBL" id="TBW38287.1"/>
    </source>
</evidence>
<keyword evidence="4" id="KW-1185">Reference proteome</keyword>
<dbReference type="OrthoDB" id="9806174at2"/>
<dbReference type="Pfam" id="PF21741">
    <property type="entry name" value="DUF6867"/>
    <property type="match status" value="1"/>
</dbReference>
<keyword evidence="1" id="KW-0812">Transmembrane</keyword>
<dbReference type="Proteomes" id="UP000292781">
    <property type="component" value="Unassembled WGS sequence"/>
</dbReference>
<evidence type="ECO:0000313" key="4">
    <source>
        <dbReference type="Proteomes" id="UP000292781"/>
    </source>
</evidence>
<evidence type="ECO:0000256" key="1">
    <source>
        <dbReference type="SAM" id="Phobius"/>
    </source>
</evidence>
<gene>
    <name evidence="3" type="ORF">EYW49_09730</name>
</gene>
<protein>
    <recommendedName>
        <fullName evidence="2">DUF6867 domain-containing protein</fullName>
    </recommendedName>
</protein>
<accession>A0A4Q9VS43</accession>
<feature type="transmembrane region" description="Helical" evidence="1">
    <location>
        <begin position="42"/>
        <end position="63"/>
    </location>
</feature>
<feature type="transmembrane region" description="Helical" evidence="1">
    <location>
        <begin position="12"/>
        <end position="30"/>
    </location>
</feature>
<name>A0A4Q9VS43_9HYPH</name>
<sequence length="115" mass="13180">MQGLVHEEPSIWLFLLVTCVMGGWAAWMTGRAMASTWRPYPVLVAYLLLLGLVVRFIHFALFGGTLLTLHYYIVDTLVVQAIGAIGYRFTRVAQMTAKYRWLYLPNGPLFWKARL</sequence>
<reference evidence="3 4" key="1">
    <citation type="submission" date="2019-02" db="EMBL/GenBank/DDBJ databases">
        <title>Siculibacillus lacustris gen. nov., sp. nov., a new rosette-forming bacterium isolated from a freshwater crater lake (Lake St. Ana, Romania).</title>
        <authorList>
            <person name="Felfoldi T."/>
            <person name="Marton Z."/>
            <person name="Szabo A."/>
            <person name="Mentes A."/>
            <person name="Boka K."/>
            <person name="Marialigeti K."/>
            <person name="Mathe I."/>
            <person name="Koncz M."/>
            <person name="Schumann P."/>
            <person name="Toth E."/>
        </authorList>
    </citation>
    <scope>NUCLEOTIDE SEQUENCE [LARGE SCALE GENOMIC DNA]</scope>
    <source>
        <strain evidence="3 4">SA-279</strain>
    </source>
</reference>
<dbReference type="EMBL" id="SJFN01000012">
    <property type="protein sequence ID" value="TBW38287.1"/>
    <property type="molecule type" value="Genomic_DNA"/>
</dbReference>
<dbReference type="RefSeq" id="WP_131309141.1">
    <property type="nucleotide sequence ID" value="NZ_SJFN01000012.1"/>
</dbReference>